<accession>A0A6J2YT40</accession>
<dbReference type="SMART" id="SM00490">
    <property type="entry name" value="HELICc"/>
    <property type="match status" value="1"/>
</dbReference>
<dbReference type="Proteomes" id="UP000504635">
    <property type="component" value="Unplaced"/>
</dbReference>
<dbReference type="GO" id="GO:0070478">
    <property type="term" value="P:nuclear-transcribed mRNA catabolic process, 3'-5' exonucleolytic nonsense-mediated decay"/>
    <property type="evidence" value="ECO:0007669"/>
    <property type="project" value="TreeGrafter"/>
</dbReference>
<dbReference type="InterPro" id="IPR016438">
    <property type="entry name" value="SKI2-like"/>
</dbReference>
<gene>
    <name evidence="12" type="primary">LOC115890370</name>
</gene>
<dbReference type="GO" id="GO:0016787">
    <property type="term" value="F:hydrolase activity"/>
    <property type="evidence" value="ECO:0007669"/>
    <property type="project" value="UniProtKB-KW"/>
</dbReference>
<dbReference type="InterPro" id="IPR012961">
    <property type="entry name" value="Ski2/MTR4_C"/>
</dbReference>
<dbReference type="InterPro" id="IPR027417">
    <property type="entry name" value="P-loop_NTPase"/>
</dbReference>
<dbReference type="FunFam" id="3.40.50.300:FF:000447">
    <property type="entry name" value="helicase SKI2W isoform X2"/>
    <property type="match status" value="1"/>
</dbReference>
<dbReference type="Gene3D" id="1.10.3380.30">
    <property type="match status" value="1"/>
</dbReference>
<dbReference type="PANTHER" id="PTHR12131">
    <property type="entry name" value="ATP-DEPENDENT RNA AND DNA HELICASE"/>
    <property type="match status" value="1"/>
</dbReference>
<protein>
    <submittedName>
        <fullName evidence="12">Helicase SKI2W isoform X2</fullName>
    </submittedName>
</protein>
<proteinExistence type="predicted"/>
<evidence type="ECO:0000256" key="4">
    <source>
        <dbReference type="ARBA" id="ARBA00022801"/>
    </source>
</evidence>
<dbReference type="PROSITE" id="PS51194">
    <property type="entry name" value="HELICASE_CTER"/>
    <property type="match status" value="1"/>
</dbReference>
<dbReference type="InterPro" id="IPR050699">
    <property type="entry name" value="RNA-DNA_Helicase"/>
</dbReference>
<keyword evidence="11" id="KW-1185">Reference proteome</keyword>
<dbReference type="PANTHER" id="PTHR12131:SF1">
    <property type="entry name" value="ATP-DEPENDENT RNA HELICASE SUPV3L1, MITOCHONDRIAL-RELATED"/>
    <property type="match status" value="1"/>
</dbReference>
<dbReference type="SUPFAM" id="SSF52540">
    <property type="entry name" value="P-loop containing nucleoside triphosphate hydrolases"/>
    <property type="match status" value="1"/>
</dbReference>
<dbReference type="GO" id="GO:0055087">
    <property type="term" value="C:Ski complex"/>
    <property type="evidence" value="ECO:0007669"/>
    <property type="project" value="TreeGrafter"/>
</dbReference>
<dbReference type="GeneID" id="115890370"/>
<dbReference type="SMART" id="SM00487">
    <property type="entry name" value="DEXDc"/>
    <property type="match status" value="1"/>
</dbReference>
<dbReference type="Pfam" id="PF00270">
    <property type="entry name" value="DEAD"/>
    <property type="match status" value="1"/>
</dbReference>
<feature type="domain" description="Helicase C-terminal" evidence="10">
    <location>
        <begin position="527"/>
        <end position="700"/>
    </location>
</feature>
<dbReference type="AlphaFoldDB" id="A0A6J2YT40"/>
<evidence type="ECO:0000259" key="9">
    <source>
        <dbReference type="PROSITE" id="PS51192"/>
    </source>
</evidence>
<dbReference type="InterPro" id="IPR001650">
    <property type="entry name" value="Helicase_C-like"/>
</dbReference>
<dbReference type="FunFam" id="3.40.50.300:FF:000354">
    <property type="entry name" value="ATP-dependent RNA helicase SKI2"/>
    <property type="match status" value="1"/>
</dbReference>
<name>A0A6J2YT40_SITOR</name>
<evidence type="ECO:0000259" key="10">
    <source>
        <dbReference type="PROSITE" id="PS51194"/>
    </source>
</evidence>
<organism evidence="11 12">
    <name type="scientific">Sitophilus oryzae</name>
    <name type="common">Rice weevil</name>
    <name type="synonym">Curculio oryzae</name>
    <dbReference type="NCBI Taxonomy" id="7048"/>
    <lineage>
        <taxon>Eukaryota</taxon>
        <taxon>Metazoa</taxon>
        <taxon>Ecdysozoa</taxon>
        <taxon>Arthropoda</taxon>
        <taxon>Hexapoda</taxon>
        <taxon>Insecta</taxon>
        <taxon>Pterygota</taxon>
        <taxon>Neoptera</taxon>
        <taxon>Endopterygota</taxon>
        <taxon>Coleoptera</taxon>
        <taxon>Polyphaga</taxon>
        <taxon>Cucujiformia</taxon>
        <taxon>Curculionidae</taxon>
        <taxon>Dryophthorinae</taxon>
        <taxon>Sitophilus</taxon>
    </lineage>
</organism>
<evidence type="ECO:0000256" key="8">
    <source>
        <dbReference type="ARBA" id="ARBA00047984"/>
    </source>
</evidence>
<keyword evidence="4" id="KW-0378">Hydrolase</keyword>
<keyword evidence="6" id="KW-0067">ATP-binding</keyword>
<keyword evidence="2" id="KW-0963">Cytoplasm</keyword>
<dbReference type="SMART" id="SM01142">
    <property type="entry name" value="DSHCT"/>
    <property type="match status" value="1"/>
</dbReference>
<dbReference type="PROSITE" id="PS51192">
    <property type="entry name" value="HELICASE_ATP_BIND_1"/>
    <property type="match status" value="1"/>
</dbReference>
<dbReference type="Pfam" id="PF00271">
    <property type="entry name" value="Helicase_C"/>
    <property type="match status" value="1"/>
</dbReference>
<dbReference type="CDD" id="cd18795">
    <property type="entry name" value="SF2_C_Ski2"/>
    <property type="match status" value="1"/>
</dbReference>
<dbReference type="RefSeq" id="XP_030766444.1">
    <property type="nucleotide sequence ID" value="XM_030910584.1"/>
</dbReference>
<dbReference type="InterPro" id="IPR011545">
    <property type="entry name" value="DEAD/DEAH_box_helicase_dom"/>
</dbReference>
<evidence type="ECO:0000313" key="11">
    <source>
        <dbReference type="Proteomes" id="UP000504635"/>
    </source>
</evidence>
<evidence type="ECO:0000256" key="3">
    <source>
        <dbReference type="ARBA" id="ARBA00022741"/>
    </source>
</evidence>
<evidence type="ECO:0000256" key="6">
    <source>
        <dbReference type="ARBA" id="ARBA00022840"/>
    </source>
</evidence>
<keyword evidence="3" id="KW-0547">Nucleotide-binding</keyword>
<dbReference type="Pfam" id="PF08148">
    <property type="entry name" value="DSHCT"/>
    <property type="match status" value="1"/>
</dbReference>
<evidence type="ECO:0000256" key="5">
    <source>
        <dbReference type="ARBA" id="ARBA00022806"/>
    </source>
</evidence>
<evidence type="ECO:0000256" key="7">
    <source>
        <dbReference type="ARBA" id="ARBA00022884"/>
    </source>
</evidence>
<dbReference type="Gene3D" id="3.40.50.300">
    <property type="entry name" value="P-loop containing nucleotide triphosphate hydrolases"/>
    <property type="match status" value="2"/>
</dbReference>
<comment type="subcellular location">
    <subcellularLocation>
        <location evidence="1">Cytoplasm</location>
    </subcellularLocation>
</comment>
<dbReference type="FunFam" id="1.10.3380.30:FF:000001">
    <property type="entry name" value="Ski2 ATP-dependent RNA helicase"/>
    <property type="match status" value="1"/>
</dbReference>
<sequence>MDDFEPPPILPIIEDELQKYLLCPESLPIHEYERSQQIWLRNSIPEELIKYELSPVSTTLRVQRDLDSGRIIGFREVALNSVGATAKNSMSFDRAPAPPTDSTKGNALYVPFQPGSFPEPILNLPEQHILDKSGFLTVPPGFSHSLDIQDNKKLLEETDTTHGNLKTLNLLDVIHKEQHFLGELKSQEIESTNVENKLESNVLPEEEDIVPKEPQIINLSTLSHPHNSTVKNSEWAVLLDPNKPVNDFNKKIPDMAKRFPFELDPFQKLAILQLEQHNHVFVAAHTSAGKTVVAEYAIALSQKHMTRTIYTSPIKALSNQKYRDFRDEFNDVGLITGDFQINQKASCLIMTTEILRTMLYCGSDITRDLEYVIFDEVHYINDRDRGHVWEQVLIMLPTHVCVVLLSATVPNTVEFADWLGRTHQRKVYVITTLKRPVPLQHFLYTGRWGGSRDERFLILEAEKWSEEGYIKANTALECLKDKNIKFLNNKQEKTLWIALVDHLRKCDLLPVVAFIFSRQKCDTNAKILSSLDLTTEKEKHQIHVFFSKCIRSLNESDQKTPQIIKMRDILSRGIGIHHSGVLPIIKEIVEMLFQKGFIKILFATETFAMGVNMPARTVIFDSVMKHDGIEHRHLLPAEYIQMAGRAGRRGKDDKGTVILLCKMSIPSESCLKAMMIGLPSKLTSQFRLTYGMVLSLLRVETLSVEGMMSRSFGEVDHQKKVTDIKVELEEVEKKLEELGKDQLSSYLQPLVKFYDTASAYMEQRKSVMFETVFERKFLEEKKKDLEFQLSNASLILYPDYQNRIKLLRKLDYVDPKNRVKLKGKVACEMGMNELLITELVLEDVFINLQASEVAALLSALVFRVKLRGSFNEFEEELTPTLKEGIQKIKSHHEKIAAMELELGIQTDEFQTDLNFGLVHVVYRWANHEEFSEIMKLTDIQEGIIVRCIQQLNETIIDVRDAAKIIGDPALQKKMEDASASIKRNIVFAESLYTQDFKL</sequence>
<dbReference type="GO" id="GO:0003723">
    <property type="term" value="F:RNA binding"/>
    <property type="evidence" value="ECO:0007669"/>
    <property type="project" value="UniProtKB-KW"/>
</dbReference>
<evidence type="ECO:0000313" key="12">
    <source>
        <dbReference type="RefSeq" id="XP_030766444.1"/>
    </source>
</evidence>
<keyword evidence="5 12" id="KW-0347">Helicase</keyword>
<dbReference type="OrthoDB" id="64767at2759"/>
<evidence type="ECO:0000256" key="2">
    <source>
        <dbReference type="ARBA" id="ARBA00022490"/>
    </source>
</evidence>
<reference evidence="12" key="1">
    <citation type="submission" date="2025-08" db="UniProtKB">
        <authorList>
            <consortium name="RefSeq"/>
        </authorList>
    </citation>
    <scope>IDENTIFICATION</scope>
    <source>
        <tissue evidence="12">Gonads</tissue>
    </source>
</reference>
<dbReference type="InterPro" id="IPR014001">
    <property type="entry name" value="Helicase_ATP-bd"/>
</dbReference>
<evidence type="ECO:0000256" key="1">
    <source>
        <dbReference type="ARBA" id="ARBA00004496"/>
    </source>
</evidence>
<keyword evidence="7" id="KW-0694">RNA-binding</keyword>
<dbReference type="Pfam" id="PF17911">
    <property type="entry name" value="Ski2_N"/>
    <property type="match status" value="1"/>
</dbReference>
<dbReference type="GO" id="GO:0005524">
    <property type="term" value="F:ATP binding"/>
    <property type="evidence" value="ECO:0007669"/>
    <property type="project" value="UniProtKB-KW"/>
</dbReference>
<dbReference type="InterPro" id="IPR040801">
    <property type="entry name" value="Ski2_N"/>
</dbReference>
<comment type="catalytic activity">
    <reaction evidence="8">
        <text>ATP + H2O = ADP + phosphate + H(+)</text>
        <dbReference type="Rhea" id="RHEA:13065"/>
        <dbReference type="ChEBI" id="CHEBI:15377"/>
        <dbReference type="ChEBI" id="CHEBI:15378"/>
        <dbReference type="ChEBI" id="CHEBI:30616"/>
        <dbReference type="ChEBI" id="CHEBI:43474"/>
        <dbReference type="ChEBI" id="CHEBI:456216"/>
        <dbReference type="EC" id="3.6.4.13"/>
    </reaction>
</comment>
<dbReference type="CTD" id="7263"/>
<dbReference type="PIRSF" id="PIRSF005198">
    <property type="entry name" value="Antiviral_helicase_SKI2"/>
    <property type="match status" value="1"/>
</dbReference>
<feature type="domain" description="Helicase ATP-binding" evidence="9">
    <location>
        <begin position="271"/>
        <end position="427"/>
    </location>
</feature>
<dbReference type="GO" id="GO:0003724">
    <property type="term" value="F:RNA helicase activity"/>
    <property type="evidence" value="ECO:0007669"/>
    <property type="project" value="UniProtKB-EC"/>
</dbReference>